<dbReference type="AlphaFoldDB" id="A0A4Y8ZSY1"/>
<accession>A0A4Y8ZSY1</accession>
<keyword evidence="3" id="KW-1185">Reference proteome</keyword>
<dbReference type="OrthoDB" id="7534726at2"/>
<evidence type="ECO:0000313" key="2">
    <source>
        <dbReference type="EMBL" id="TFI59123.1"/>
    </source>
</evidence>
<gene>
    <name evidence="2" type="ORF">E2493_06250</name>
</gene>
<dbReference type="Proteomes" id="UP000298213">
    <property type="component" value="Unassembled WGS sequence"/>
</dbReference>
<evidence type="ECO:0000256" key="1">
    <source>
        <dbReference type="SAM" id="MobiDB-lite"/>
    </source>
</evidence>
<proteinExistence type="predicted"/>
<feature type="region of interest" description="Disordered" evidence="1">
    <location>
        <begin position="499"/>
        <end position="518"/>
    </location>
</feature>
<name>A0A4Y8ZSY1_9SPHN</name>
<dbReference type="EMBL" id="SPDV01000009">
    <property type="protein sequence ID" value="TFI59123.1"/>
    <property type="molecule type" value="Genomic_DNA"/>
</dbReference>
<dbReference type="RefSeq" id="WP_135084840.1">
    <property type="nucleotide sequence ID" value="NZ_SPDV01000009.1"/>
</dbReference>
<sequence>MSMFAGSSRPPRQRWLPADVSGDALAYGIRVAAVEDPRERARLLAEFELAELLRALRGGAPQASAGDTHAGFGEEQVATALAQLRPLHSDTQIPHDAQWSALRNPGGELPGRFDASDGELANGLIAVVEVNDPNGAAEGAFLTGKRRDRRVANLDPELLSAGNVSELFQDVEASDPRRSPLNGREMLEDDKRRIGFDLPEGPLDPEGIGDIGFNQPGDHLPPGAQQFQREFQDRINAGQFATPGELRAFALARGRALGNATGFTVQQDDATLQKVIDGVRKGIPASAATPTFKIDISGARKKGGSDNSGQMVDAVVRGAADALSFGMADEIAAFGNTLFNGGTFRENLARERAIDEFDEQNQFGPRLAGQVGGVLFLPTRAPNIVRSTALGAARQGLSRAQALALARIAGARRAAVEGAAYGGAYGFGSAGGDFGHRVINGGASAAVGGAAGFGLGQASRLLPGSRRRVPLGGGASHPEQVAAGRAAPDLGVDPSRFIARSSGRQGKTSEVRQTRNGPNTIVQAGQKLRSQSRAAVRALARKQFRLEKKILAKVDLPYFLRTEMGRRAWWEQRYPKPVAKAMRRIYSDDRMGSHYFSRSSINKLLIDDPQGAIDRLWNKVLLTFRDSRFNVARGKTYGDTYVIHKYTDPRFYGARLPATTGRRGFATRDMGIETAGPIGRFYHGAPRPLKVVVGAPPAAAAGLYAVSGDDEDPRP</sequence>
<evidence type="ECO:0000313" key="3">
    <source>
        <dbReference type="Proteomes" id="UP000298213"/>
    </source>
</evidence>
<organism evidence="2 3">
    <name type="scientific">Sphingomonas parva</name>
    <dbReference type="NCBI Taxonomy" id="2555898"/>
    <lineage>
        <taxon>Bacteria</taxon>
        <taxon>Pseudomonadati</taxon>
        <taxon>Pseudomonadota</taxon>
        <taxon>Alphaproteobacteria</taxon>
        <taxon>Sphingomonadales</taxon>
        <taxon>Sphingomonadaceae</taxon>
        <taxon>Sphingomonas</taxon>
    </lineage>
</organism>
<protein>
    <submittedName>
        <fullName evidence="2">Uncharacterized protein</fullName>
    </submittedName>
</protein>
<reference evidence="2 3" key="1">
    <citation type="submission" date="2019-03" db="EMBL/GenBank/DDBJ databases">
        <title>Genome sequence of Sphingomonas sp. 17J27-24.</title>
        <authorList>
            <person name="Kim M."/>
            <person name="Maeng S."/>
            <person name="Sathiyaraj S."/>
        </authorList>
    </citation>
    <scope>NUCLEOTIDE SEQUENCE [LARGE SCALE GENOMIC DNA]</scope>
    <source>
        <strain evidence="2 3">17J27-24</strain>
    </source>
</reference>
<comment type="caution">
    <text evidence="2">The sequence shown here is derived from an EMBL/GenBank/DDBJ whole genome shotgun (WGS) entry which is preliminary data.</text>
</comment>